<sequence>MNTNNASTLDLNCDMGEGFGAYKMGNDLAILDHVTSANIACGFHAGDPPTMRRLVAAALAKGVAIGAHPGLPDLQGFGRREMKISPAEAYAMVLYQVGALAGFAQAAGGRLNHVKPHGALYNMAAKNRPLSDAIAQAVFDFDPGLVFFGLAGSEMIAAADALGLRSANEVFADRSYQDDGTLSPRGDPGAMIEDADQSLAQVRQMLKGSVRALSGAEVPVRADTLCLHGDQAGALDFALHIRSALTADGVALQAPVRS</sequence>
<comment type="similarity">
    <text evidence="1">Belongs to the LamB/PxpA family.</text>
</comment>
<comment type="function">
    <text evidence="1">Catalyzes the cleavage of 5-oxoproline to form L-glutamate coupled to the hydrolysis of ATP to ADP and inorganic phosphate.</text>
</comment>
<gene>
    <name evidence="1" type="primary">pxpA</name>
    <name evidence="2" type="ORF">LPB072_00115</name>
    <name evidence="3" type="ORF">LPB72_22390</name>
</gene>
<evidence type="ECO:0000313" key="5">
    <source>
        <dbReference type="Proteomes" id="UP000185680"/>
    </source>
</evidence>
<dbReference type="Gene3D" id="3.20.20.370">
    <property type="entry name" value="Glycoside hydrolase/deacetylase"/>
    <property type="match status" value="1"/>
</dbReference>
<comment type="catalytic activity">
    <reaction evidence="1">
        <text>5-oxo-L-proline + ATP + 2 H2O = L-glutamate + ADP + phosphate + H(+)</text>
        <dbReference type="Rhea" id="RHEA:10348"/>
        <dbReference type="ChEBI" id="CHEBI:15377"/>
        <dbReference type="ChEBI" id="CHEBI:15378"/>
        <dbReference type="ChEBI" id="CHEBI:29985"/>
        <dbReference type="ChEBI" id="CHEBI:30616"/>
        <dbReference type="ChEBI" id="CHEBI:43474"/>
        <dbReference type="ChEBI" id="CHEBI:58402"/>
        <dbReference type="ChEBI" id="CHEBI:456216"/>
        <dbReference type="EC" id="3.5.2.9"/>
    </reaction>
</comment>
<keyword evidence="4" id="KW-1185">Reference proteome</keyword>
<dbReference type="Proteomes" id="UP000185680">
    <property type="component" value="Chromosome"/>
</dbReference>
<dbReference type="Pfam" id="PF03746">
    <property type="entry name" value="LamB_YcsF"/>
    <property type="match status" value="1"/>
</dbReference>
<name>A0A167GEF1_9BURK</name>
<dbReference type="AlphaFoldDB" id="A0A167GEF1"/>
<keyword evidence="1" id="KW-0547">Nucleotide-binding</keyword>
<reference evidence="2 5" key="2">
    <citation type="submission" date="2016-10" db="EMBL/GenBank/DDBJ databases">
        <title>Hydorgenophaga sp. LPB0072 isolated from gastropod.</title>
        <authorList>
            <person name="Kim E."/>
            <person name="Yi H."/>
        </authorList>
    </citation>
    <scope>NUCLEOTIDE SEQUENCE [LARGE SCALE GENOMIC DNA]</scope>
    <source>
        <strain evidence="2 5">LPB0072</strain>
    </source>
</reference>
<dbReference type="EMBL" id="LVWD01000043">
    <property type="protein sequence ID" value="OAD39338.1"/>
    <property type="molecule type" value="Genomic_DNA"/>
</dbReference>
<dbReference type="InterPro" id="IPR011330">
    <property type="entry name" value="Glyco_hydro/deAcase_b/a-brl"/>
</dbReference>
<keyword evidence="1" id="KW-0067">ATP-binding</keyword>
<dbReference type="EMBL" id="CP017476">
    <property type="protein sequence ID" value="AOW11499.1"/>
    <property type="molecule type" value="Genomic_DNA"/>
</dbReference>
<evidence type="ECO:0000313" key="2">
    <source>
        <dbReference type="EMBL" id="AOW11499.1"/>
    </source>
</evidence>
<evidence type="ECO:0000313" key="4">
    <source>
        <dbReference type="Proteomes" id="UP000185657"/>
    </source>
</evidence>
<dbReference type="NCBIfam" id="NF003814">
    <property type="entry name" value="PRK05406.1-3"/>
    <property type="match status" value="1"/>
</dbReference>
<dbReference type="HAMAP" id="MF_00691">
    <property type="entry name" value="PxpA"/>
    <property type="match status" value="1"/>
</dbReference>
<organism evidence="2 5">
    <name type="scientific">Hydrogenophaga crassostreae</name>
    <dbReference type="NCBI Taxonomy" id="1763535"/>
    <lineage>
        <taxon>Bacteria</taxon>
        <taxon>Pseudomonadati</taxon>
        <taxon>Pseudomonadota</taxon>
        <taxon>Betaproteobacteria</taxon>
        <taxon>Burkholderiales</taxon>
        <taxon>Comamonadaceae</taxon>
        <taxon>Hydrogenophaga</taxon>
    </lineage>
</organism>
<dbReference type="GO" id="GO:0017168">
    <property type="term" value="F:5-oxoprolinase (ATP-hydrolyzing) activity"/>
    <property type="evidence" value="ECO:0007669"/>
    <property type="project" value="UniProtKB-UniRule"/>
</dbReference>
<dbReference type="SUPFAM" id="SSF88713">
    <property type="entry name" value="Glycoside hydrolase/deacetylase"/>
    <property type="match status" value="1"/>
</dbReference>
<dbReference type="Proteomes" id="UP000185657">
    <property type="component" value="Unassembled WGS sequence"/>
</dbReference>
<protein>
    <recommendedName>
        <fullName evidence="1">5-oxoprolinase subunit A</fullName>
        <shortName evidence="1">5-OPase subunit A</shortName>
        <ecNumber evidence="1">3.5.2.9</ecNumber>
    </recommendedName>
    <alternativeName>
        <fullName evidence="1">5-oxoprolinase (ATP-hydrolyzing) subunit A</fullName>
    </alternativeName>
</protein>
<dbReference type="NCBIfam" id="NF003816">
    <property type="entry name" value="PRK05406.1-5"/>
    <property type="match status" value="1"/>
</dbReference>
<accession>A0A167GEF1</accession>
<dbReference type="RefSeq" id="WP_066096721.1">
    <property type="nucleotide sequence ID" value="NZ_CP017476.1"/>
</dbReference>
<dbReference type="EC" id="3.5.2.9" evidence="1"/>
<evidence type="ECO:0000256" key="1">
    <source>
        <dbReference type="HAMAP-Rule" id="MF_00691"/>
    </source>
</evidence>
<dbReference type="KEGG" id="hyl:LPB072_00115"/>
<dbReference type="PANTHER" id="PTHR30292">
    <property type="entry name" value="UNCHARACTERIZED PROTEIN YBGL-RELATED"/>
    <property type="match status" value="1"/>
</dbReference>
<comment type="subunit">
    <text evidence="1">Forms a complex composed of PxpA, PxpB and PxpC.</text>
</comment>
<dbReference type="GO" id="GO:0005524">
    <property type="term" value="F:ATP binding"/>
    <property type="evidence" value="ECO:0007669"/>
    <property type="project" value="UniProtKB-UniRule"/>
</dbReference>
<dbReference type="STRING" id="1763535.LPB072_00115"/>
<dbReference type="PANTHER" id="PTHR30292:SF0">
    <property type="entry name" value="5-OXOPROLINASE SUBUNIT A"/>
    <property type="match status" value="1"/>
</dbReference>
<dbReference type="GO" id="GO:0005975">
    <property type="term" value="P:carbohydrate metabolic process"/>
    <property type="evidence" value="ECO:0007669"/>
    <property type="project" value="InterPro"/>
</dbReference>
<proteinExistence type="inferred from homology"/>
<dbReference type="CDD" id="cd10787">
    <property type="entry name" value="LamB_YcsF_like"/>
    <property type="match status" value="1"/>
</dbReference>
<keyword evidence="1" id="KW-0378">Hydrolase</keyword>
<evidence type="ECO:0000313" key="3">
    <source>
        <dbReference type="EMBL" id="OAD39338.1"/>
    </source>
</evidence>
<reference evidence="3 4" key="1">
    <citation type="submission" date="2016-02" db="EMBL/GenBank/DDBJ databases">
        <title>Draft genome sequence of Hydrogenophaga sp. LPB0072.</title>
        <authorList>
            <person name="Shin S.-K."/>
            <person name="Yi H."/>
        </authorList>
    </citation>
    <scope>NUCLEOTIDE SEQUENCE [LARGE SCALE GENOMIC DNA]</scope>
    <source>
        <strain evidence="3 4">LPB0072</strain>
    </source>
</reference>
<dbReference type="OrthoDB" id="9773478at2"/>
<dbReference type="InterPro" id="IPR005501">
    <property type="entry name" value="LamB/YcsF/PxpA-like"/>
</dbReference>